<keyword evidence="2" id="KW-1185">Reference proteome</keyword>
<organism evidence="1 2">
    <name type="scientific">Cymbomonas tetramitiformis</name>
    <dbReference type="NCBI Taxonomy" id="36881"/>
    <lineage>
        <taxon>Eukaryota</taxon>
        <taxon>Viridiplantae</taxon>
        <taxon>Chlorophyta</taxon>
        <taxon>Pyramimonadophyceae</taxon>
        <taxon>Pyramimonadales</taxon>
        <taxon>Pyramimonadaceae</taxon>
        <taxon>Cymbomonas</taxon>
    </lineage>
</organism>
<accession>A0AAE0FQ38</accession>
<sequence>MKDFFGTNRGCCKQKGCDCVDFSSKLENMTEEEVEELGGRYMSCQRRSEVTLTCVCGHDSAKHEALPEPSSD</sequence>
<dbReference type="AlphaFoldDB" id="A0AAE0FQ38"/>
<protein>
    <submittedName>
        <fullName evidence="1">Uncharacterized protein</fullName>
    </submittedName>
</protein>
<dbReference type="EMBL" id="LGRX02015204">
    <property type="protein sequence ID" value="KAK3263625.1"/>
    <property type="molecule type" value="Genomic_DNA"/>
</dbReference>
<dbReference type="Proteomes" id="UP001190700">
    <property type="component" value="Unassembled WGS sequence"/>
</dbReference>
<name>A0AAE0FQ38_9CHLO</name>
<proteinExistence type="predicted"/>
<gene>
    <name evidence="1" type="ORF">CYMTET_27584</name>
</gene>
<evidence type="ECO:0000313" key="2">
    <source>
        <dbReference type="Proteomes" id="UP001190700"/>
    </source>
</evidence>
<comment type="caution">
    <text evidence="1">The sequence shown here is derived from an EMBL/GenBank/DDBJ whole genome shotgun (WGS) entry which is preliminary data.</text>
</comment>
<evidence type="ECO:0000313" key="1">
    <source>
        <dbReference type="EMBL" id="KAK3263625.1"/>
    </source>
</evidence>
<reference evidence="1 2" key="1">
    <citation type="journal article" date="2015" name="Genome Biol. Evol.">
        <title>Comparative Genomics of a Bacterivorous Green Alga Reveals Evolutionary Causalities and Consequences of Phago-Mixotrophic Mode of Nutrition.</title>
        <authorList>
            <person name="Burns J.A."/>
            <person name="Paasch A."/>
            <person name="Narechania A."/>
            <person name="Kim E."/>
        </authorList>
    </citation>
    <scope>NUCLEOTIDE SEQUENCE [LARGE SCALE GENOMIC DNA]</scope>
    <source>
        <strain evidence="1 2">PLY_AMNH</strain>
    </source>
</reference>